<sequence length="862" mass="95649">MELDLARRQHPTWSTSASFNARGDAHEHRRPTKAFYSRRTRRECRLQVREHDVAVSTITLQHLHRDRGGSSDSDFSFLQSPTKPLSTGLESWRTRCCRMYTPTRMLVACLLVAAAVAASVLLGYIVSTEFNGITPTPNRDVSSSSPPILTGFHKTTWDAMVFSLPNTCRILSLLSVTSVLLYYTWNETFRFNAMPLMLPLLLSQLGLLTSKFLVAVASIFSSDHVVPVTTTAKASRFVYTPVCKPTVYCGLTSSILSTTFNLSQIAFTVAITWRLLQSVGTPVEALCDTRHIDKQINRWIIGIVALSCAVAVAITFATEPPQPPSPTACQYNPWVCTSAETQLLNNMVAPAIGLGTVTALYFRIRANIHDLYPANARRTFKSVATYLILVFVVTWGISLFSFSLLTVLRQLPDPTLKTRSAAAFAPPSRAALDAIKRKVQFMLLTFVPYDLQGFLTSVVAICSYFRLRTRFDLGLSLKAINPSSIEFDEPLAILGQGAFAVVVKATWFPSRQLEYGTVLGCLFPTTAAKSSTSTDNHPRRRPMSPHDNTSVRVAVKTFKLERNGANSTLNGIQEEAYLASKLIHPNIMATYGCYTVGSTLYLVCEYLGGGTLQDVIDTAQPLPYEQVLLYALQIASGMEFLHGLAVPVIHRDLKPLNCCFDQTHSTLKLVDFGFSRLFRADPKQAAGNTTPRPTTCTDREMESRRTNLPLFSSATSRFSRVPEQLGDSGHTCPSLLLTSRVGTVCWAAPEVLSEDEQTRYSLKVDVYSFGIICWQLYTGKQPFSDIPGSVLAVEEAVLQGTRPRIPDDCPVHFAKLMRRAWHANPDRRPSFVDVVRVLAAELNQFHMFGTVRSEPKSPCDWD</sequence>
<feature type="transmembrane region" description="Helical" evidence="6">
    <location>
        <begin position="196"/>
        <end position="220"/>
    </location>
</feature>
<dbReference type="Pfam" id="PF07714">
    <property type="entry name" value="PK_Tyr_Ser-Thr"/>
    <property type="match status" value="1"/>
</dbReference>
<dbReference type="GO" id="GO:0004674">
    <property type="term" value="F:protein serine/threonine kinase activity"/>
    <property type="evidence" value="ECO:0007669"/>
    <property type="project" value="TreeGrafter"/>
</dbReference>
<keyword evidence="2" id="KW-0547">Nucleotide-binding</keyword>
<dbReference type="PANTHER" id="PTHR44329:SF288">
    <property type="entry name" value="MITOGEN-ACTIVATED PROTEIN KINASE KINASE KINASE 20"/>
    <property type="match status" value="1"/>
</dbReference>
<keyword evidence="3" id="KW-0418">Kinase</keyword>
<dbReference type="GO" id="GO:0005524">
    <property type="term" value="F:ATP binding"/>
    <property type="evidence" value="ECO:0007669"/>
    <property type="project" value="UniProtKB-KW"/>
</dbReference>
<evidence type="ECO:0000259" key="7">
    <source>
        <dbReference type="PROSITE" id="PS50011"/>
    </source>
</evidence>
<reference evidence="8 9" key="1">
    <citation type="submission" date="2018-08" db="EMBL/GenBank/DDBJ databases">
        <title>Aphanomyces genome sequencing and annotation.</title>
        <authorList>
            <person name="Minardi D."/>
            <person name="Oidtmann B."/>
            <person name="Van Der Giezen M."/>
            <person name="Studholme D.J."/>
        </authorList>
    </citation>
    <scope>NUCLEOTIDE SEQUENCE [LARGE SCALE GENOMIC DNA]</scope>
    <source>
        <strain evidence="8 9">SA</strain>
    </source>
</reference>
<feature type="transmembrane region" description="Helical" evidence="6">
    <location>
        <begin position="343"/>
        <end position="362"/>
    </location>
</feature>
<feature type="transmembrane region" description="Helical" evidence="6">
    <location>
        <begin position="296"/>
        <end position="317"/>
    </location>
</feature>
<feature type="transmembrane region" description="Helical" evidence="6">
    <location>
        <begin position="255"/>
        <end position="276"/>
    </location>
</feature>
<evidence type="ECO:0000313" key="8">
    <source>
        <dbReference type="EMBL" id="RHY39040.1"/>
    </source>
</evidence>
<feature type="region of interest" description="Disordered" evidence="5">
    <location>
        <begin position="683"/>
        <end position="703"/>
    </location>
</feature>
<dbReference type="PROSITE" id="PS00108">
    <property type="entry name" value="PROTEIN_KINASE_ST"/>
    <property type="match status" value="1"/>
</dbReference>
<evidence type="ECO:0000256" key="3">
    <source>
        <dbReference type="ARBA" id="ARBA00022777"/>
    </source>
</evidence>
<evidence type="ECO:0000256" key="1">
    <source>
        <dbReference type="ARBA" id="ARBA00022679"/>
    </source>
</evidence>
<feature type="compositionally biased region" description="Polar residues" evidence="5">
    <location>
        <begin position="686"/>
        <end position="696"/>
    </location>
</feature>
<dbReference type="SUPFAM" id="SSF56112">
    <property type="entry name" value="Protein kinase-like (PK-like)"/>
    <property type="match status" value="1"/>
</dbReference>
<protein>
    <recommendedName>
        <fullName evidence="7">Protein kinase domain-containing protein</fullName>
    </recommendedName>
</protein>
<keyword evidence="1" id="KW-0808">Transferase</keyword>
<dbReference type="PANTHER" id="PTHR44329">
    <property type="entry name" value="SERINE/THREONINE-PROTEIN KINASE TNNI3K-RELATED"/>
    <property type="match status" value="1"/>
</dbReference>
<comment type="caution">
    <text evidence="8">The sequence shown here is derived from an EMBL/GenBank/DDBJ whole genome shotgun (WGS) entry which is preliminary data.</text>
</comment>
<evidence type="ECO:0000256" key="5">
    <source>
        <dbReference type="SAM" id="MobiDB-lite"/>
    </source>
</evidence>
<dbReference type="VEuPathDB" id="FungiDB:H257_08742"/>
<evidence type="ECO:0000313" key="9">
    <source>
        <dbReference type="Proteomes" id="UP000265716"/>
    </source>
</evidence>
<feature type="domain" description="Protein kinase" evidence="7">
    <location>
        <begin position="488"/>
        <end position="849"/>
    </location>
</feature>
<proteinExistence type="predicted"/>
<dbReference type="InterPro" id="IPR000719">
    <property type="entry name" value="Prot_kinase_dom"/>
</dbReference>
<dbReference type="InterPro" id="IPR001245">
    <property type="entry name" value="Ser-Thr/Tyr_kinase_cat_dom"/>
</dbReference>
<dbReference type="PROSITE" id="PS50011">
    <property type="entry name" value="PROTEIN_KINASE_DOM"/>
    <property type="match status" value="1"/>
</dbReference>
<dbReference type="Proteomes" id="UP000265716">
    <property type="component" value="Unassembled WGS sequence"/>
</dbReference>
<dbReference type="Gene3D" id="1.10.510.10">
    <property type="entry name" value="Transferase(Phosphotransferase) domain 1"/>
    <property type="match status" value="2"/>
</dbReference>
<dbReference type="EMBL" id="QUTC01011231">
    <property type="protein sequence ID" value="RHY39040.1"/>
    <property type="molecule type" value="Genomic_DNA"/>
</dbReference>
<feature type="transmembrane region" description="Helical" evidence="6">
    <location>
        <begin position="159"/>
        <end position="184"/>
    </location>
</feature>
<keyword evidence="6" id="KW-1133">Transmembrane helix</keyword>
<evidence type="ECO:0000256" key="2">
    <source>
        <dbReference type="ARBA" id="ARBA00022741"/>
    </source>
</evidence>
<accession>A0A397C3C1</accession>
<gene>
    <name evidence="8" type="ORF">DYB38_002401</name>
</gene>
<dbReference type="AlphaFoldDB" id="A0A397C3C1"/>
<dbReference type="InterPro" id="IPR011009">
    <property type="entry name" value="Kinase-like_dom_sf"/>
</dbReference>
<dbReference type="Pfam" id="PF00069">
    <property type="entry name" value="Pkinase"/>
    <property type="match status" value="1"/>
</dbReference>
<feature type="transmembrane region" description="Helical" evidence="6">
    <location>
        <begin position="105"/>
        <end position="126"/>
    </location>
</feature>
<evidence type="ECO:0000256" key="6">
    <source>
        <dbReference type="SAM" id="Phobius"/>
    </source>
</evidence>
<dbReference type="SMART" id="SM00220">
    <property type="entry name" value="S_TKc"/>
    <property type="match status" value="1"/>
</dbReference>
<feature type="region of interest" description="Disordered" evidence="5">
    <location>
        <begin position="1"/>
        <end position="31"/>
    </location>
</feature>
<dbReference type="InterPro" id="IPR008271">
    <property type="entry name" value="Ser/Thr_kinase_AS"/>
</dbReference>
<name>A0A397C3C1_APHAT</name>
<keyword evidence="6" id="KW-0812">Transmembrane</keyword>
<feature type="transmembrane region" description="Helical" evidence="6">
    <location>
        <begin position="383"/>
        <end position="408"/>
    </location>
</feature>
<dbReference type="InterPro" id="IPR051681">
    <property type="entry name" value="Ser/Thr_Kinases-Pseudokinases"/>
</dbReference>
<evidence type="ECO:0000256" key="4">
    <source>
        <dbReference type="ARBA" id="ARBA00022840"/>
    </source>
</evidence>
<organism evidence="8 9">
    <name type="scientific">Aphanomyces astaci</name>
    <name type="common">Crayfish plague agent</name>
    <dbReference type="NCBI Taxonomy" id="112090"/>
    <lineage>
        <taxon>Eukaryota</taxon>
        <taxon>Sar</taxon>
        <taxon>Stramenopiles</taxon>
        <taxon>Oomycota</taxon>
        <taxon>Saprolegniomycetes</taxon>
        <taxon>Saprolegniales</taxon>
        <taxon>Verrucalvaceae</taxon>
        <taxon>Aphanomyces</taxon>
    </lineage>
</organism>
<keyword evidence="4" id="KW-0067">ATP-binding</keyword>
<keyword evidence="6" id="KW-0472">Membrane</keyword>